<keyword evidence="9 11" id="KW-0472">Membrane</keyword>
<comment type="similarity">
    <text evidence="3">Belongs to the transpeptidase family.</text>
</comment>
<comment type="subcellular location">
    <subcellularLocation>
        <location evidence="2">Cell membrane</location>
    </subcellularLocation>
    <subcellularLocation>
        <location evidence="1">Membrane</location>
        <topology evidence="1">Single-pass membrane protein</topology>
    </subcellularLocation>
</comment>
<keyword evidence="6" id="KW-0133">Cell shape</keyword>
<evidence type="ECO:0000259" key="13">
    <source>
        <dbReference type="Pfam" id="PF03717"/>
    </source>
</evidence>
<evidence type="ECO:0000259" key="12">
    <source>
        <dbReference type="Pfam" id="PF00905"/>
    </source>
</evidence>
<organism evidence="14 15">
    <name type="scientific">Pelotomaculum thermopropionicum (strain DSM 13744 / JCM 10971 / SI)</name>
    <dbReference type="NCBI Taxonomy" id="370438"/>
    <lineage>
        <taxon>Bacteria</taxon>
        <taxon>Bacillati</taxon>
        <taxon>Bacillota</taxon>
        <taxon>Clostridia</taxon>
        <taxon>Eubacteriales</taxon>
        <taxon>Desulfotomaculaceae</taxon>
        <taxon>Pelotomaculum</taxon>
    </lineage>
</organism>
<dbReference type="GO" id="GO:0071972">
    <property type="term" value="F:peptidoglycan L,D-transpeptidase activity"/>
    <property type="evidence" value="ECO:0007669"/>
    <property type="project" value="TreeGrafter"/>
</dbReference>
<evidence type="ECO:0000256" key="10">
    <source>
        <dbReference type="ARBA" id="ARBA00023316"/>
    </source>
</evidence>
<dbReference type="InterPro" id="IPR050515">
    <property type="entry name" value="Beta-lactam/transpept"/>
</dbReference>
<evidence type="ECO:0000256" key="4">
    <source>
        <dbReference type="ARBA" id="ARBA00022475"/>
    </source>
</evidence>
<dbReference type="GO" id="GO:0009252">
    <property type="term" value="P:peptidoglycan biosynthetic process"/>
    <property type="evidence" value="ECO:0007669"/>
    <property type="project" value="UniProtKB-KW"/>
</dbReference>
<evidence type="ECO:0000313" key="15">
    <source>
        <dbReference type="Proteomes" id="UP000006556"/>
    </source>
</evidence>
<dbReference type="InterPro" id="IPR012338">
    <property type="entry name" value="Beta-lactam/transpept-like"/>
</dbReference>
<evidence type="ECO:0000256" key="5">
    <source>
        <dbReference type="ARBA" id="ARBA00022692"/>
    </source>
</evidence>
<evidence type="ECO:0000256" key="1">
    <source>
        <dbReference type="ARBA" id="ARBA00004167"/>
    </source>
</evidence>
<dbReference type="Proteomes" id="UP000006556">
    <property type="component" value="Chromosome"/>
</dbReference>
<keyword evidence="15" id="KW-1185">Reference proteome</keyword>
<dbReference type="GO" id="GO:0071555">
    <property type="term" value="P:cell wall organization"/>
    <property type="evidence" value="ECO:0007669"/>
    <property type="project" value="UniProtKB-KW"/>
</dbReference>
<dbReference type="eggNOG" id="COG0768">
    <property type="taxonomic scope" value="Bacteria"/>
</dbReference>
<sequence>MDILRQKRLVQIFFIFWLCFLGLIARLWLIQIRDGPVYSALALEQGSYWVSLEDAPRGKILDRNLVPIAGERREDRVVVFPMVMKDREEVARGLADVLQADFNEVRRRLEGGAGYLPYRVAPEQSAAIKERGWPGVLVLPVLFRYGERTLAAQTVGHLGKISSHDEFLRLKEQSKKIYHYGDMVGKTGLERYYEEELKGLRPLEAVRVFTDAAGRLLGGPSFYLEKQAEDRERRDLVLTIDGRIQKAVEDVMDRRVPGGAVVVMEAGTGDILAMASRPGFNPAVPGQGAAGGAGESFLDRCTALYQPGSIFKIAVAAAAIEEGIVKERSRFACRGEKDDMIRCWKDEGHGETDFAHAFAGSCNPAFAQIGLKLGALKLIEYAGRLGLDEQTVIGYPVPFDRRQDLRLIGEPYNLVNSSIGQGPVLVTPVQVASMLNAVVSGGIYRQPRLVMEVRQSGSSVRQFLPDEGRPAISPETAARLRSLLELVVDEGVGREAQVDGCGSAGKTGSAQTGDAAGTVHAWFAGYAPRANPRYIAVVLIEGGASGGRSAAPVFKEIMEQIVRLEANSGLTE</sequence>
<dbReference type="HOGENOM" id="CLU_009289_6_3_9"/>
<keyword evidence="14" id="KW-0131">Cell cycle</keyword>
<evidence type="ECO:0000256" key="8">
    <source>
        <dbReference type="ARBA" id="ARBA00022989"/>
    </source>
</evidence>
<keyword evidence="8 11" id="KW-1133">Transmembrane helix</keyword>
<dbReference type="InterPro" id="IPR036138">
    <property type="entry name" value="PBP_dimer_sf"/>
</dbReference>
<evidence type="ECO:0000256" key="9">
    <source>
        <dbReference type="ARBA" id="ARBA00023136"/>
    </source>
</evidence>
<dbReference type="SUPFAM" id="SSF56519">
    <property type="entry name" value="Penicillin binding protein dimerisation domain"/>
    <property type="match status" value="1"/>
</dbReference>
<evidence type="ECO:0000313" key="14">
    <source>
        <dbReference type="EMBL" id="BAF59251.1"/>
    </source>
</evidence>
<evidence type="ECO:0000256" key="3">
    <source>
        <dbReference type="ARBA" id="ARBA00007171"/>
    </source>
</evidence>
<dbReference type="PANTHER" id="PTHR30627">
    <property type="entry name" value="PEPTIDOGLYCAN D,D-TRANSPEPTIDASE"/>
    <property type="match status" value="1"/>
</dbReference>
<dbReference type="PANTHER" id="PTHR30627:SF2">
    <property type="entry name" value="PEPTIDOGLYCAN D,D-TRANSPEPTIDASE MRDA"/>
    <property type="match status" value="1"/>
</dbReference>
<feature type="domain" description="Penicillin-binding protein dimerisation" evidence="13">
    <location>
        <begin position="54"/>
        <end position="215"/>
    </location>
</feature>
<feature type="transmembrane region" description="Helical" evidence="11">
    <location>
        <begin position="12"/>
        <end position="29"/>
    </location>
</feature>
<reference evidence="15" key="1">
    <citation type="journal article" date="2008" name="Genome Res.">
        <title>The genome of Pelotomaculum thermopropionicum reveals niche-associated evolution in anaerobic microbiota.</title>
        <authorList>
            <person name="Kosaka T."/>
            <person name="Kato S."/>
            <person name="Shimoyama T."/>
            <person name="Ishii S."/>
            <person name="Abe T."/>
            <person name="Watanabe K."/>
        </authorList>
    </citation>
    <scope>NUCLEOTIDE SEQUENCE [LARGE SCALE GENOMIC DNA]</scope>
    <source>
        <strain evidence="15">DSM 13744 / JCM 10971 / SI</strain>
    </source>
</reference>
<name>A5D3C8_PELTS</name>
<dbReference type="GO" id="GO:0008658">
    <property type="term" value="F:penicillin binding"/>
    <property type="evidence" value="ECO:0007669"/>
    <property type="project" value="InterPro"/>
</dbReference>
<dbReference type="Pfam" id="PF03717">
    <property type="entry name" value="PBP_dimer"/>
    <property type="match status" value="1"/>
</dbReference>
<keyword evidence="10" id="KW-0961">Cell wall biogenesis/degradation</keyword>
<keyword evidence="4" id="KW-1003">Cell membrane</keyword>
<keyword evidence="7" id="KW-0573">Peptidoglycan synthesis</keyword>
<evidence type="ECO:0000256" key="2">
    <source>
        <dbReference type="ARBA" id="ARBA00004236"/>
    </source>
</evidence>
<evidence type="ECO:0000256" key="6">
    <source>
        <dbReference type="ARBA" id="ARBA00022960"/>
    </source>
</evidence>
<dbReference type="AlphaFoldDB" id="A5D3C8"/>
<dbReference type="InterPro" id="IPR005311">
    <property type="entry name" value="PBP_dimer"/>
</dbReference>
<dbReference type="GO" id="GO:0008360">
    <property type="term" value="P:regulation of cell shape"/>
    <property type="evidence" value="ECO:0007669"/>
    <property type="project" value="UniProtKB-KW"/>
</dbReference>
<keyword evidence="14" id="KW-0132">Cell division</keyword>
<dbReference type="Pfam" id="PF00905">
    <property type="entry name" value="Transpeptidase"/>
    <property type="match status" value="1"/>
</dbReference>
<dbReference type="EMBL" id="AP009389">
    <property type="protein sequence ID" value="BAF59251.1"/>
    <property type="molecule type" value="Genomic_DNA"/>
</dbReference>
<dbReference type="GO" id="GO:0051301">
    <property type="term" value="P:cell division"/>
    <property type="evidence" value="ECO:0007669"/>
    <property type="project" value="UniProtKB-KW"/>
</dbReference>
<dbReference type="STRING" id="370438.PTH_1070"/>
<accession>A5D3C8</accession>
<dbReference type="Gene3D" id="3.40.710.10">
    <property type="entry name" value="DD-peptidase/beta-lactamase superfamily"/>
    <property type="match status" value="1"/>
</dbReference>
<dbReference type="SUPFAM" id="SSF56601">
    <property type="entry name" value="beta-lactamase/transpeptidase-like"/>
    <property type="match status" value="1"/>
</dbReference>
<feature type="domain" description="Penicillin-binding protein transpeptidase" evidence="12">
    <location>
        <begin position="259"/>
        <end position="559"/>
    </location>
</feature>
<dbReference type="KEGG" id="pth:PTH_1070"/>
<protein>
    <submittedName>
        <fullName evidence="14">Cell division protein</fullName>
    </submittedName>
</protein>
<evidence type="ECO:0000256" key="7">
    <source>
        <dbReference type="ARBA" id="ARBA00022984"/>
    </source>
</evidence>
<proteinExistence type="inferred from homology"/>
<keyword evidence="5 11" id="KW-0812">Transmembrane</keyword>
<gene>
    <name evidence="14" type="primary">FtsI</name>
    <name evidence="14" type="ordered locus">PTH_1070</name>
</gene>
<evidence type="ECO:0000256" key="11">
    <source>
        <dbReference type="SAM" id="Phobius"/>
    </source>
</evidence>
<dbReference type="InterPro" id="IPR001460">
    <property type="entry name" value="PCN-bd_Tpept"/>
</dbReference>
<dbReference type="GO" id="GO:0005886">
    <property type="term" value="C:plasma membrane"/>
    <property type="evidence" value="ECO:0007669"/>
    <property type="project" value="UniProtKB-SubCell"/>
</dbReference>
<dbReference type="Gene3D" id="3.90.1310.10">
    <property type="entry name" value="Penicillin-binding protein 2a (Domain 2)"/>
    <property type="match status" value="1"/>
</dbReference>